<organism evidence="2 3">
    <name type="scientific">Zingiber officinale</name>
    <name type="common">Ginger</name>
    <name type="synonym">Amomum zingiber</name>
    <dbReference type="NCBI Taxonomy" id="94328"/>
    <lineage>
        <taxon>Eukaryota</taxon>
        <taxon>Viridiplantae</taxon>
        <taxon>Streptophyta</taxon>
        <taxon>Embryophyta</taxon>
        <taxon>Tracheophyta</taxon>
        <taxon>Spermatophyta</taxon>
        <taxon>Magnoliopsida</taxon>
        <taxon>Liliopsida</taxon>
        <taxon>Zingiberales</taxon>
        <taxon>Zingiberaceae</taxon>
        <taxon>Zingiber</taxon>
    </lineage>
</organism>
<comment type="caution">
    <text evidence="2">The sequence shown here is derived from an EMBL/GenBank/DDBJ whole genome shotgun (WGS) entry which is preliminary data.</text>
</comment>
<dbReference type="EMBL" id="JACMSC010000008">
    <property type="protein sequence ID" value="KAG6510490.1"/>
    <property type="molecule type" value="Genomic_DNA"/>
</dbReference>
<gene>
    <name evidence="2" type="ORF">ZIOFF_028514</name>
</gene>
<keyword evidence="3" id="KW-1185">Reference proteome</keyword>
<dbReference type="AlphaFoldDB" id="A0A8J5L3M2"/>
<accession>A0A8J5L3M2</accession>
<dbReference type="Proteomes" id="UP000734854">
    <property type="component" value="Unassembled WGS sequence"/>
</dbReference>
<dbReference type="InterPro" id="IPR043502">
    <property type="entry name" value="DNA/RNA_pol_sf"/>
</dbReference>
<evidence type="ECO:0000256" key="1">
    <source>
        <dbReference type="SAM" id="MobiDB-lite"/>
    </source>
</evidence>
<reference evidence="2 3" key="1">
    <citation type="submission" date="2020-08" db="EMBL/GenBank/DDBJ databases">
        <title>Plant Genome Project.</title>
        <authorList>
            <person name="Zhang R.-G."/>
        </authorList>
    </citation>
    <scope>NUCLEOTIDE SEQUENCE [LARGE SCALE GENOMIC DNA]</scope>
    <source>
        <tissue evidence="2">Rhizome</tissue>
    </source>
</reference>
<dbReference type="SUPFAM" id="SSF56672">
    <property type="entry name" value="DNA/RNA polymerases"/>
    <property type="match status" value="1"/>
</dbReference>
<feature type="region of interest" description="Disordered" evidence="1">
    <location>
        <begin position="26"/>
        <end position="46"/>
    </location>
</feature>
<evidence type="ECO:0000313" key="3">
    <source>
        <dbReference type="Proteomes" id="UP000734854"/>
    </source>
</evidence>
<proteinExistence type="predicted"/>
<name>A0A8J5L3M2_ZINOF</name>
<sequence length="174" mass="19864">MEPTLNYQDLDDSYLDYIQYLSTLSGQQPPQWDSPPDSDWTNPFASEGGGRQEAFIQLNPQKCDKFIELAAANVEMEYPCLRRLVEEVSPVKVRQLPDLEIPPPECYMILEVDGCMDGWGGICKWKKKKFDPVSSEKICAYSSGKFNPPKSTIDAELYAVMNTMEALKIYFRTK</sequence>
<protein>
    <submittedName>
        <fullName evidence="2">Uncharacterized protein</fullName>
    </submittedName>
</protein>
<evidence type="ECO:0000313" key="2">
    <source>
        <dbReference type="EMBL" id="KAG6510490.1"/>
    </source>
</evidence>
<feature type="compositionally biased region" description="Low complexity" evidence="1">
    <location>
        <begin position="27"/>
        <end position="40"/>
    </location>
</feature>